<evidence type="ECO:0000256" key="5">
    <source>
        <dbReference type="ARBA" id="ARBA00022525"/>
    </source>
</evidence>
<comment type="cofactor">
    <cofactor evidence="2 10">
        <name>Ca(2+)</name>
        <dbReference type="ChEBI" id="CHEBI:29108"/>
    </cofactor>
</comment>
<feature type="chain" id="PRO_5041308727" description="Pectate lyase" evidence="11">
    <location>
        <begin position="16"/>
        <end position="342"/>
    </location>
</feature>
<evidence type="ECO:0000256" key="3">
    <source>
        <dbReference type="ARBA" id="ARBA00004613"/>
    </source>
</evidence>
<dbReference type="Proteomes" id="UP001174694">
    <property type="component" value="Unassembled WGS sequence"/>
</dbReference>
<dbReference type="SUPFAM" id="SSF51126">
    <property type="entry name" value="Pectin lyase-like"/>
    <property type="match status" value="1"/>
</dbReference>
<evidence type="ECO:0000256" key="7">
    <source>
        <dbReference type="ARBA" id="ARBA00022837"/>
    </source>
</evidence>
<comment type="catalytic activity">
    <reaction evidence="1 10">
        <text>Eliminative cleavage of (1-&gt;4)-alpha-D-galacturonan to give oligosaccharides with 4-deoxy-alpha-D-galact-4-enuronosyl groups at their non-reducing ends.</text>
        <dbReference type="EC" id="4.2.2.2"/>
    </reaction>
</comment>
<evidence type="ECO:0000256" key="1">
    <source>
        <dbReference type="ARBA" id="ARBA00000695"/>
    </source>
</evidence>
<dbReference type="GO" id="GO:0030570">
    <property type="term" value="F:pectate lyase activity"/>
    <property type="evidence" value="ECO:0007669"/>
    <property type="project" value="UniProtKB-UniRule"/>
</dbReference>
<dbReference type="InterPro" id="IPR011050">
    <property type="entry name" value="Pectin_lyase_fold/virulence"/>
</dbReference>
<evidence type="ECO:0000256" key="11">
    <source>
        <dbReference type="SAM" id="SignalP"/>
    </source>
</evidence>
<evidence type="ECO:0000313" key="12">
    <source>
        <dbReference type="EMBL" id="KAJ9149298.1"/>
    </source>
</evidence>
<dbReference type="InterPro" id="IPR004898">
    <property type="entry name" value="Pectate_lyase_PlyH/PlyE-like"/>
</dbReference>
<sequence length="342" mass="35024">MYRLSLLGLLPVVLGCANPNSNACASYISANQATASPFCATFTQSTVTATTGLPSWASNCSNKPSQISKECSCYWTGAAAGTTPTTAATATTAKTTAKTSSVPTTLITTSVSAGTPTGVTTTLPASSGAVSTSKAITVTASFDGGMKNYDRSPKVCEEQSETGKADAMFILEDGATLSNVIIGPNQAEGVHCKGTCTLINVWWEDVCEDALTLKQDSGTSNVIGGGAFHASDKIIQFNGFGTVSVKNFYASDYGKVVRSCGNCSNNGGARHVVLEGVVAHDGGVLCGINTNYGDTCSITNCCQDDGESCDRYEGNDDGDEPTKTGSGADGEYCTVTGLSTSC</sequence>
<comment type="caution">
    <text evidence="12">The sequence shown here is derived from an EMBL/GenBank/DDBJ whole genome shotgun (WGS) entry which is preliminary data.</text>
</comment>
<evidence type="ECO:0000313" key="13">
    <source>
        <dbReference type="Proteomes" id="UP001174694"/>
    </source>
</evidence>
<evidence type="ECO:0000256" key="6">
    <source>
        <dbReference type="ARBA" id="ARBA00022729"/>
    </source>
</evidence>
<protein>
    <recommendedName>
        <fullName evidence="10">Pectate lyase</fullName>
        <ecNumber evidence="10">4.2.2.2</ecNumber>
    </recommendedName>
</protein>
<dbReference type="Pfam" id="PF03211">
    <property type="entry name" value="Pectate_lyase"/>
    <property type="match status" value="1"/>
</dbReference>
<keyword evidence="7 10" id="KW-0106">Calcium</keyword>
<dbReference type="EC" id="4.2.2.2" evidence="10"/>
<dbReference type="PANTHER" id="PTHR33407:SF9">
    <property type="entry name" value="PECTATE LYASE F-RELATED"/>
    <property type="match status" value="1"/>
</dbReference>
<dbReference type="Gene3D" id="2.160.20.10">
    <property type="entry name" value="Single-stranded right-handed beta-helix, Pectin lyase-like"/>
    <property type="match status" value="1"/>
</dbReference>
<keyword evidence="13" id="KW-1185">Reference proteome</keyword>
<keyword evidence="5 10" id="KW-0964">Secreted</keyword>
<gene>
    <name evidence="12" type="ORF">NKR23_g4327</name>
</gene>
<reference evidence="12" key="1">
    <citation type="submission" date="2022-07" db="EMBL/GenBank/DDBJ databases">
        <title>Fungi with potential for degradation of polypropylene.</title>
        <authorList>
            <person name="Gostincar C."/>
        </authorList>
    </citation>
    <scope>NUCLEOTIDE SEQUENCE</scope>
    <source>
        <strain evidence="12">EXF-13308</strain>
    </source>
</reference>
<comment type="function">
    <text evidence="9 10">Pectinolytic enzyme consist of four classes of enzymes: pectin lyase, polygalacturonase, pectin methylesterase and rhamnogalacturonase. Among pectinolytic enzymes, pectin lyase is the most important in depolymerization of pectin, since it cleaves internal glycosidic bonds of highly methylated pectins. Favors pectate, the anion, over pectin, the methyl ester.</text>
</comment>
<accession>A0AA38VVB4</accession>
<evidence type="ECO:0000256" key="10">
    <source>
        <dbReference type="RuleBase" id="RU367009"/>
    </source>
</evidence>
<evidence type="ECO:0000256" key="2">
    <source>
        <dbReference type="ARBA" id="ARBA00001913"/>
    </source>
</evidence>
<dbReference type="AlphaFoldDB" id="A0AA38VVB4"/>
<dbReference type="InterPro" id="IPR012334">
    <property type="entry name" value="Pectin_lyas_fold"/>
</dbReference>
<dbReference type="GO" id="GO:0005576">
    <property type="term" value="C:extracellular region"/>
    <property type="evidence" value="ECO:0007669"/>
    <property type="project" value="UniProtKB-SubCell"/>
</dbReference>
<proteinExistence type="inferred from homology"/>
<comment type="subcellular location">
    <subcellularLocation>
        <location evidence="3 10">Secreted</location>
    </subcellularLocation>
</comment>
<name>A0AA38VVB4_9PEZI</name>
<evidence type="ECO:0000256" key="8">
    <source>
        <dbReference type="ARBA" id="ARBA00023239"/>
    </source>
</evidence>
<evidence type="ECO:0000256" key="9">
    <source>
        <dbReference type="ARBA" id="ARBA00025679"/>
    </source>
</evidence>
<dbReference type="GO" id="GO:0045490">
    <property type="term" value="P:pectin catabolic process"/>
    <property type="evidence" value="ECO:0007669"/>
    <property type="project" value="TreeGrafter"/>
</dbReference>
<keyword evidence="6 11" id="KW-0732">Signal</keyword>
<dbReference type="EMBL" id="JANBVO010000010">
    <property type="protein sequence ID" value="KAJ9149298.1"/>
    <property type="molecule type" value="Genomic_DNA"/>
</dbReference>
<dbReference type="PANTHER" id="PTHR33407">
    <property type="entry name" value="PECTATE LYASE F-RELATED"/>
    <property type="match status" value="1"/>
</dbReference>
<keyword evidence="8 10" id="KW-0456">Lyase</keyword>
<comment type="similarity">
    <text evidence="4 10">Belongs to the polysaccharide lyase 3 family.</text>
</comment>
<evidence type="ECO:0000256" key="4">
    <source>
        <dbReference type="ARBA" id="ARBA00006463"/>
    </source>
</evidence>
<organism evidence="12 13">
    <name type="scientific">Pleurostoma richardsiae</name>
    <dbReference type="NCBI Taxonomy" id="41990"/>
    <lineage>
        <taxon>Eukaryota</taxon>
        <taxon>Fungi</taxon>
        <taxon>Dikarya</taxon>
        <taxon>Ascomycota</taxon>
        <taxon>Pezizomycotina</taxon>
        <taxon>Sordariomycetes</taxon>
        <taxon>Sordariomycetidae</taxon>
        <taxon>Calosphaeriales</taxon>
        <taxon>Pleurostomataceae</taxon>
        <taxon>Pleurostoma</taxon>
    </lineage>
</organism>
<feature type="signal peptide" evidence="11">
    <location>
        <begin position="1"/>
        <end position="15"/>
    </location>
</feature>